<name>A0AAV3QND0_LITER</name>
<dbReference type="AlphaFoldDB" id="A0AAV3QND0"/>
<dbReference type="EMBL" id="BAABME010004803">
    <property type="protein sequence ID" value="GAA0163617.1"/>
    <property type="molecule type" value="Genomic_DNA"/>
</dbReference>
<reference evidence="2 3" key="1">
    <citation type="submission" date="2024-01" db="EMBL/GenBank/DDBJ databases">
        <title>The complete chloroplast genome sequence of Lithospermum erythrorhizon: insights into the phylogenetic relationship among Boraginaceae species and the maternal lineages of purple gromwells.</title>
        <authorList>
            <person name="Okada T."/>
            <person name="Watanabe K."/>
        </authorList>
    </citation>
    <scope>NUCLEOTIDE SEQUENCE [LARGE SCALE GENOMIC DNA]</scope>
</reference>
<feature type="region of interest" description="Disordered" evidence="1">
    <location>
        <begin position="150"/>
        <end position="171"/>
    </location>
</feature>
<dbReference type="Proteomes" id="UP001454036">
    <property type="component" value="Unassembled WGS sequence"/>
</dbReference>
<protein>
    <submittedName>
        <fullName evidence="2">Uncharacterized protein</fullName>
    </submittedName>
</protein>
<keyword evidence="3" id="KW-1185">Reference proteome</keyword>
<evidence type="ECO:0000313" key="3">
    <source>
        <dbReference type="Proteomes" id="UP001454036"/>
    </source>
</evidence>
<gene>
    <name evidence="2" type="ORF">LIER_19438</name>
</gene>
<proteinExistence type="predicted"/>
<evidence type="ECO:0000256" key="1">
    <source>
        <dbReference type="SAM" id="MobiDB-lite"/>
    </source>
</evidence>
<accession>A0AAV3QND0</accession>
<comment type="caution">
    <text evidence="2">The sequence shown here is derived from an EMBL/GenBank/DDBJ whole genome shotgun (WGS) entry which is preliminary data.</text>
</comment>
<organism evidence="2 3">
    <name type="scientific">Lithospermum erythrorhizon</name>
    <name type="common">Purple gromwell</name>
    <name type="synonym">Lithospermum officinale var. erythrorhizon</name>
    <dbReference type="NCBI Taxonomy" id="34254"/>
    <lineage>
        <taxon>Eukaryota</taxon>
        <taxon>Viridiplantae</taxon>
        <taxon>Streptophyta</taxon>
        <taxon>Embryophyta</taxon>
        <taxon>Tracheophyta</taxon>
        <taxon>Spermatophyta</taxon>
        <taxon>Magnoliopsida</taxon>
        <taxon>eudicotyledons</taxon>
        <taxon>Gunneridae</taxon>
        <taxon>Pentapetalae</taxon>
        <taxon>asterids</taxon>
        <taxon>lamiids</taxon>
        <taxon>Boraginales</taxon>
        <taxon>Boraginaceae</taxon>
        <taxon>Boraginoideae</taxon>
        <taxon>Lithospermeae</taxon>
        <taxon>Lithospermum</taxon>
    </lineage>
</organism>
<evidence type="ECO:0000313" key="2">
    <source>
        <dbReference type="EMBL" id="GAA0163617.1"/>
    </source>
</evidence>
<sequence>MIYTKVEAEKGKLKEEIKKLNEIVFDRDEEIKKLNAQLHALNKGDHVTFRDGGRGKIVRKVQLCVQGLPYLDVVLLVEGLIVNLIRISQLCDDGMQVYFSKDGCTINDSCDQTIMKEARSAYNYYVWTYVKALVLDQGLETIDEDVDVGRTTIDSPHDSTSKVIDGDDPGSDNSCDDICSIQPANRIQKNHPVNKEGTR</sequence>